<dbReference type="InterPro" id="IPR050113">
    <property type="entry name" value="Ub_conjugating_enzyme"/>
</dbReference>
<evidence type="ECO:0000259" key="1">
    <source>
        <dbReference type="PROSITE" id="PS50127"/>
    </source>
</evidence>
<evidence type="ECO:0000313" key="3">
    <source>
        <dbReference type="EMBL" id="CAD8942851.1"/>
    </source>
</evidence>
<organism evidence="2">
    <name type="scientific">Cyclophora tenuis</name>
    <name type="common">Marine diatom</name>
    <dbReference type="NCBI Taxonomy" id="216820"/>
    <lineage>
        <taxon>Eukaryota</taxon>
        <taxon>Sar</taxon>
        <taxon>Stramenopiles</taxon>
        <taxon>Ochrophyta</taxon>
        <taxon>Bacillariophyta</taxon>
        <taxon>Fragilariophyceae</taxon>
        <taxon>Fragilariophycidae</taxon>
        <taxon>Cyclophorales</taxon>
        <taxon>Cyclophoraceae</taxon>
        <taxon>Cyclophora</taxon>
    </lineage>
</organism>
<dbReference type="SMART" id="SM00212">
    <property type="entry name" value="UBCc"/>
    <property type="match status" value="1"/>
</dbReference>
<dbReference type="InterPro" id="IPR016135">
    <property type="entry name" value="UBQ-conjugating_enzyme/RWD"/>
</dbReference>
<dbReference type="SUPFAM" id="SSF54495">
    <property type="entry name" value="UBC-like"/>
    <property type="match status" value="1"/>
</dbReference>
<dbReference type="InterPro" id="IPR000608">
    <property type="entry name" value="UBC"/>
</dbReference>
<accession>A0A6U1SFA0</accession>
<dbReference type="PANTHER" id="PTHR24067">
    <property type="entry name" value="UBIQUITIN-CONJUGATING ENZYME E2"/>
    <property type="match status" value="1"/>
</dbReference>
<feature type="domain" description="UBC core" evidence="1">
    <location>
        <begin position="1"/>
        <end position="148"/>
    </location>
</feature>
<dbReference type="Pfam" id="PF00179">
    <property type="entry name" value="UQ_con"/>
    <property type="match status" value="1"/>
</dbReference>
<dbReference type="EMBL" id="HBFW01021594">
    <property type="protein sequence ID" value="CAD8942851.1"/>
    <property type="molecule type" value="Transcribed_RNA"/>
</dbReference>
<dbReference type="PROSITE" id="PS50127">
    <property type="entry name" value="UBC_2"/>
    <property type="match status" value="1"/>
</dbReference>
<dbReference type="Gene3D" id="3.10.110.10">
    <property type="entry name" value="Ubiquitin Conjugating Enzyme"/>
    <property type="match status" value="1"/>
</dbReference>
<protein>
    <recommendedName>
        <fullName evidence="1">UBC core domain-containing protein</fullName>
    </recommendedName>
</protein>
<gene>
    <name evidence="2" type="ORF">CTEN0397_LOCUS13917</name>
    <name evidence="3" type="ORF">CTEN0397_LOCUS13918</name>
</gene>
<dbReference type="AlphaFoldDB" id="A0A6U1SFA0"/>
<proteinExistence type="predicted"/>
<name>A0A6U1SFA0_CYCTE</name>
<sequence length="148" mass="17080">MASRRLMKEQASLQKDPLEFCQCEMVGEDIFNWKVRMQGPAQTPYAGGTFWVKVEFPAQYPFKPPKFQFTTKVYHPSVELESGNICAEIMNEGWGPTLNVRHCLQIIYGMLQAPDTDHPLEDSIATQLREKPKEFEKTAKKYTKDFAK</sequence>
<reference evidence="2" key="1">
    <citation type="submission" date="2021-01" db="EMBL/GenBank/DDBJ databases">
        <authorList>
            <person name="Corre E."/>
            <person name="Pelletier E."/>
            <person name="Niang G."/>
            <person name="Scheremetjew M."/>
            <person name="Finn R."/>
            <person name="Kale V."/>
            <person name="Holt S."/>
            <person name="Cochrane G."/>
            <person name="Meng A."/>
            <person name="Brown T."/>
            <person name="Cohen L."/>
        </authorList>
    </citation>
    <scope>NUCLEOTIDE SEQUENCE</scope>
    <source>
        <strain evidence="2">ECT3854</strain>
    </source>
</reference>
<dbReference type="EMBL" id="HBFW01021593">
    <property type="protein sequence ID" value="CAD8942850.1"/>
    <property type="molecule type" value="Transcribed_RNA"/>
</dbReference>
<evidence type="ECO:0000313" key="2">
    <source>
        <dbReference type="EMBL" id="CAD8942850.1"/>
    </source>
</evidence>